<feature type="region of interest" description="Disordered" evidence="1">
    <location>
        <begin position="1"/>
        <end position="29"/>
    </location>
</feature>
<evidence type="ECO:0000313" key="3">
    <source>
        <dbReference type="EMBL" id="MDA0162790.1"/>
    </source>
</evidence>
<dbReference type="AlphaFoldDB" id="A0A9X3MUK2"/>
<evidence type="ECO:0000313" key="4">
    <source>
        <dbReference type="Proteomes" id="UP001149140"/>
    </source>
</evidence>
<protein>
    <submittedName>
        <fullName evidence="3">SGNH hydrolase domain-containing protein</fullName>
    </submittedName>
</protein>
<dbReference type="InterPro" id="IPR043968">
    <property type="entry name" value="SGNH"/>
</dbReference>
<evidence type="ECO:0000259" key="2">
    <source>
        <dbReference type="Pfam" id="PF19040"/>
    </source>
</evidence>
<accession>A0A9X3MUK2</accession>
<proteinExistence type="predicted"/>
<keyword evidence="4" id="KW-1185">Reference proteome</keyword>
<dbReference type="Proteomes" id="UP001149140">
    <property type="component" value="Unassembled WGS sequence"/>
</dbReference>
<reference evidence="3" key="1">
    <citation type="submission" date="2022-10" db="EMBL/GenBank/DDBJ databases">
        <title>The WGS of Solirubrobacter ginsenosidimutans DSM 21036.</title>
        <authorList>
            <person name="Jiang Z."/>
        </authorList>
    </citation>
    <scope>NUCLEOTIDE SEQUENCE</scope>
    <source>
        <strain evidence="3">DSM 21036</strain>
    </source>
</reference>
<gene>
    <name evidence="3" type="ORF">OM076_21130</name>
</gene>
<dbReference type="RefSeq" id="WP_270042026.1">
    <property type="nucleotide sequence ID" value="NZ_JAPDOD010000020.1"/>
</dbReference>
<organism evidence="3 4">
    <name type="scientific">Solirubrobacter ginsenosidimutans</name>
    <dbReference type="NCBI Taxonomy" id="490573"/>
    <lineage>
        <taxon>Bacteria</taxon>
        <taxon>Bacillati</taxon>
        <taxon>Actinomycetota</taxon>
        <taxon>Thermoleophilia</taxon>
        <taxon>Solirubrobacterales</taxon>
        <taxon>Solirubrobacteraceae</taxon>
        <taxon>Solirubrobacter</taxon>
    </lineage>
</organism>
<dbReference type="Pfam" id="PF19040">
    <property type="entry name" value="SGNH"/>
    <property type="match status" value="1"/>
</dbReference>
<feature type="domain" description="SGNH" evidence="2">
    <location>
        <begin position="206"/>
        <end position="420"/>
    </location>
</feature>
<name>A0A9X3MUK2_9ACTN</name>
<keyword evidence="3" id="KW-0378">Hydrolase</keyword>
<dbReference type="GO" id="GO:0016787">
    <property type="term" value="F:hydrolase activity"/>
    <property type="evidence" value="ECO:0007669"/>
    <property type="project" value="UniProtKB-KW"/>
</dbReference>
<dbReference type="EMBL" id="JAPDOD010000020">
    <property type="protein sequence ID" value="MDA0162790.1"/>
    <property type="molecule type" value="Genomic_DNA"/>
</dbReference>
<sequence length="425" mass="45540">MFEAPPPPWNPAPAVYESPANPQAGPLDLASASLGQDGTNLTLTIKTRGEWKPQQLDHRGPRALCLTVRYGTTKAALCVAATAHGTPILRRVPLDPPGKATRVVSTESYADGTFTAAFTPVDAGLPFGPFKWSVLSTWDGGTDAIPEATARARLLAVPDCFGAAARDPAHPCTNAALRKVVTPTPSDALLTPNAPCAPYKPHGLVYPCYFGVAPDRARATFAVIGDSHAEHWRAALEVVAQSKRWRGISITRSGCPYNTAGAKLRTDKDSDECHRWQGQLRQFLADHHEIHTVFVAARASADFTRDPAEGAREALRALPSSVRRIFVIRATPETFGPENGCVSRRLRAKLSIGTTCALPRATKLLPDPQSKAAGGRVKVLDFTKYMCDATKCPSVIGGVLVRKDGSHITRAFSTTLGPFVLRAIG</sequence>
<feature type="compositionally biased region" description="Pro residues" evidence="1">
    <location>
        <begin position="1"/>
        <end position="11"/>
    </location>
</feature>
<comment type="caution">
    <text evidence="3">The sequence shown here is derived from an EMBL/GenBank/DDBJ whole genome shotgun (WGS) entry which is preliminary data.</text>
</comment>
<evidence type="ECO:0000256" key="1">
    <source>
        <dbReference type="SAM" id="MobiDB-lite"/>
    </source>
</evidence>